<evidence type="ECO:0000313" key="6">
    <source>
        <dbReference type="Ensembl" id="ENSLACP00000004783.1"/>
    </source>
</evidence>
<reference evidence="7" key="1">
    <citation type="submission" date="2011-08" db="EMBL/GenBank/DDBJ databases">
        <title>The draft genome of Latimeria chalumnae.</title>
        <authorList>
            <person name="Di Palma F."/>
            <person name="Alfoldi J."/>
            <person name="Johnson J."/>
            <person name="Berlin A."/>
            <person name="Gnerre S."/>
            <person name="Jaffe D."/>
            <person name="MacCallum I."/>
            <person name="Young S."/>
            <person name="Walker B.J."/>
            <person name="Lander E."/>
            <person name="Lindblad-Toh K."/>
        </authorList>
    </citation>
    <scope>NUCLEOTIDE SEQUENCE [LARGE SCALE GENOMIC DNA]</scope>
    <source>
        <strain evidence="7">Wild caught</strain>
    </source>
</reference>
<dbReference type="PANTHER" id="PTHR11639:SF134">
    <property type="entry name" value="PROTEIN S100-A1-RELATED"/>
    <property type="match status" value="1"/>
</dbReference>
<evidence type="ECO:0000256" key="3">
    <source>
        <dbReference type="ARBA" id="ARBA00022737"/>
    </source>
</evidence>
<evidence type="ECO:0000256" key="2">
    <source>
        <dbReference type="ARBA" id="ARBA00022723"/>
    </source>
</evidence>
<proteinExistence type="inferred from homology"/>
<dbReference type="OMA" id="FLEYHQD"/>
<dbReference type="STRING" id="7897.ENSLACP00000004783"/>
<dbReference type="GO" id="GO:0005509">
    <property type="term" value="F:calcium ion binding"/>
    <property type="evidence" value="ECO:0007669"/>
    <property type="project" value="InterPro"/>
</dbReference>
<dbReference type="EMBL" id="AFYH01253169">
    <property type="status" value="NOT_ANNOTATED_CDS"/>
    <property type="molecule type" value="Genomic_DNA"/>
</dbReference>
<dbReference type="Ensembl" id="ENSLACT00000004824.1">
    <property type="protein sequence ID" value="ENSLACP00000004783.1"/>
    <property type="gene ID" value="ENSLACG00000004252.1"/>
</dbReference>
<keyword evidence="4" id="KW-0106">Calcium</keyword>
<dbReference type="Bgee" id="ENSLACG00000004252">
    <property type="expression patterns" value="Expressed in pelvic fin and 6 other cell types or tissues"/>
</dbReference>
<accession>H3A562</accession>
<evidence type="ECO:0000256" key="4">
    <source>
        <dbReference type="ARBA" id="ARBA00022837"/>
    </source>
</evidence>
<gene>
    <name evidence="6" type="primary">LOC102363383</name>
</gene>
<dbReference type="InterPro" id="IPR001751">
    <property type="entry name" value="S100/CaBP7/8-like_CS"/>
</dbReference>
<dbReference type="EMBL" id="AFYH01253173">
    <property type="status" value="NOT_ANNOTATED_CDS"/>
    <property type="molecule type" value="Genomic_DNA"/>
</dbReference>
<dbReference type="PROSITE" id="PS50222">
    <property type="entry name" value="EF_HAND_2"/>
    <property type="match status" value="1"/>
</dbReference>
<dbReference type="EMBL" id="AFYH01253171">
    <property type="status" value="NOT_ANNOTATED_CDS"/>
    <property type="molecule type" value="Genomic_DNA"/>
</dbReference>
<dbReference type="EMBL" id="AFYH01253170">
    <property type="status" value="NOT_ANNOTATED_CDS"/>
    <property type="molecule type" value="Genomic_DNA"/>
</dbReference>
<reference evidence="6" key="3">
    <citation type="submission" date="2025-09" db="UniProtKB">
        <authorList>
            <consortium name="Ensembl"/>
        </authorList>
    </citation>
    <scope>IDENTIFICATION</scope>
</reference>
<comment type="similarity">
    <text evidence="1">Belongs to the S-100 family.</text>
</comment>
<evidence type="ECO:0000256" key="1">
    <source>
        <dbReference type="ARBA" id="ARBA00007323"/>
    </source>
</evidence>
<keyword evidence="3" id="KW-0677">Repeat</keyword>
<feature type="domain" description="EF-hand" evidence="5">
    <location>
        <begin position="50"/>
        <end position="85"/>
    </location>
</feature>
<protein>
    <recommendedName>
        <fullName evidence="5">EF-hand domain-containing protein</fullName>
    </recommendedName>
</protein>
<organism evidence="6 7">
    <name type="scientific">Latimeria chalumnae</name>
    <name type="common">Coelacanth</name>
    <dbReference type="NCBI Taxonomy" id="7897"/>
    <lineage>
        <taxon>Eukaryota</taxon>
        <taxon>Metazoa</taxon>
        <taxon>Chordata</taxon>
        <taxon>Craniata</taxon>
        <taxon>Vertebrata</taxon>
        <taxon>Euteleostomi</taxon>
        <taxon>Coelacanthiformes</taxon>
        <taxon>Coelacanthidae</taxon>
        <taxon>Latimeria</taxon>
    </lineage>
</organism>
<keyword evidence="2" id="KW-0479">Metal-binding</keyword>
<dbReference type="Pfam" id="PF01023">
    <property type="entry name" value="S_100"/>
    <property type="match status" value="1"/>
</dbReference>
<dbReference type="GO" id="GO:0048306">
    <property type="term" value="F:calcium-dependent protein binding"/>
    <property type="evidence" value="ECO:0007669"/>
    <property type="project" value="TreeGrafter"/>
</dbReference>
<dbReference type="SMART" id="SM01394">
    <property type="entry name" value="S_100"/>
    <property type="match status" value="1"/>
</dbReference>
<dbReference type="SUPFAM" id="SSF47473">
    <property type="entry name" value="EF-hand"/>
    <property type="match status" value="1"/>
</dbReference>
<dbReference type="InParanoid" id="H3A562"/>
<dbReference type="HOGENOM" id="CLU_138624_2_1_1"/>
<dbReference type="InterPro" id="IPR013787">
    <property type="entry name" value="S100_Ca-bd_sub"/>
</dbReference>
<evidence type="ECO:0000259" key="5">
    <source>
        <dbReference type="PROSITE" id="PS50222"/>
    </source>
</evidence>
<dbReference type="GeneTree" id="ENSGT00940000161125"/>
<sequence length="100" mass="11471">MPTDLELAMQTLIATFHKYSGKEGDRYKLSKRELKDLFRSELPCFLNVQKDADAVGKIMKDLDSNDDEEVDFHEFAALVTSLTMLCNDFFEEALKKQGKC</sequence>
<dbReference type="Gene3D" id="1.10.238.10">
    <property type="entry name" value="EF-hand"/>
    <property type="match status" value="1"/>
</dbReference>
<name>H3A562_LATCH</name>
<dbReference type="InterPro" id="IPR011992">
    <property type="entry name" value="EF-hand-dom_pair"/>
</dbReference>
<keyword evidence="7" id="KW-1185">Reference proteome</keyword>
<dbReference type="EMBL" id="AFYH01253172">
    <property type="status" value="NOT_ANNOTATED_CDS"/>
    <property type="molecule type" value="Genomic_DNA"/>
</dbReference>
<dbReference type="eggNOG" id="ENOG502SSF0">
    <property type="taxonomic scope" value="Eukaryota"/>
</dbReference>
<dbReference type="AlphaFoldDB" id="H3A562"/>
<dbReference type="PROSITE" id="PS00303">
    <property type="entry name" value="S100_CABP"/>
    <property type="match status" value="1"/>
</dbReference>
<dbReference type="InterPro" id="IPR002048">
    <property type="entry name" value="EF_hand_dom"/>
</dbReference>
<evidence type="ECO:0000313" key="7">
    <source>
        <dbReference type="Proteomes" id="UP000008672"/>
    </source>
</evidence>
<dbReference type="Proteomes" id="UP000008672">
    <property type="component" value="Unassembled WGS sequence"/>
</dbReference>
<dbReference type="PANTHER" id="PTHR11639">
    <property type="entry name" value="S100 CALCIUM-BINDING PROTEIN"/>
    <property type="match status" value="1"/>
</dbReference>
<reference evidence="6" key="2">
    <citation type="submission" date="2025-08" db="UniProtKB">
        <authorList>
            <consortium name="Ensembl"/>
        </authorList>
    </citation>
    <scope>IDENTIFICATION</scope>
</reference>
<dbReference type="FunFam" id="1.10.238.10:FF:000044">
    <property type="entry name" value="Protein S100"/>
    <property type="match status" value="1"/>
</dbReference>